<dbReference type="PROSITE" id="PS50043">
    <property type="entry name" value="HTH_LUXR_2"/>
    <property type="match status" value="1"/>
</dbReference>
<reference evidence="5 6" key="1">
    <citation type="submission" date="2022-05" db="EMBL/GenBank/DDBJ databases">
        <title>Genome Sequencing of Bee-Associated Microbes.</title>
        <authorList>
            <person name="Dunlap C."/>
        </authorList>
    </citation>
    <scope>NUCLEOTIDE SEQUENCE [LARGE SCALE GENOMIC DNA]</scope>
    <source>
        <strain evidence="5 6">NRRL NRS-1438</strain>
    </source>
</reference>
<proteinExistence type="predicted"/>
<comment type="caution">
    <text evidence="5">The sequence shown here is derived from an EMBL/GenBank/DDBJ whole genome shotgun (WGS) entry which is preliminary data.</text>
</comment>
<dbReference type="InterPro" id="IPR016032">
    <property type="entry name" value="Sig_transdc_resp-reg_C-effctor"/>
</dbReference>
<evidence type="ECO:0000256" key="1">
    <source>
        <dbReference type="ARBA" id="ARBA00023015"/>
    </source>
</evidence>
<evidence type="ECO:0000313" key="5">
    <source>
        <dbReference type="EMBL" id="MCY9521631.1"/>
    </source>
</evidence>
<dbReference type="SMART" id="SM00421">
    <property type="entry name" value="HTH_LUXR"/>
    <property type="match status" value="1"/>
</dbReference>
<dbReference type="CDD" id="cd06170">
    <property type="entry name" value="LuxR_C_like"/>
    <property type="match status" value="1"/>
</dbReference>
<dbReference type="SUPFAM" id="SSF46894">
    <property type="entry name" value="C-terminal effector domain of the bipartite response regulators"/>
    <property type="match status" value="1"/>
</dbReference>
<keyword evidence="2" id="KW-0238">DNA-binding</keyword>
<accession>A0ABT4DW93</accession>
<keyword evidence="6" id="KW-1185">Reference proteome</keyword>
<dbReference type="PRINTS" id="PR00038">
    <property type="entry name" value="HTHLUXR"/>
</dbReference>
<evidence type="ECO:0000313" key="6">
    <source>
        <dbReference type="Proteomes" id="UP001207626"/>
    </source>
</evidence>
<evidence type="ECO:0000256" key="3">
    <source>
        <dbReference type="ARBA" id="ARBA00023163"/>
    </source>
</evidence>
<protein>
    <submittedName>
        <fullName evidence="5">LuxR C-terminal-related transcriptional regulator</fullName>
    </submittedName>
</protein>
<dbReference type="PANTHER" id="PTHR44688:SF16">
    <property type="entry name" value="DNA-BINDING TRANSCRIPTIONAL ACTIVATOR DEVR_DOSR"/>
    <property type="match status" value="1"/>
</dbReference>
<sequence length="368" mass="41170">MDAKMNAKMNAIKQKLLALAESSPASHHYRIELLRHLREAVPFTAACCTAVDPHTLLSTGAVTEEGVETIHHRLFEYEYMRKAGDFNAYHTLAQASDPVATLSEATEGRLERSARYRDILLPAGFMDELRAALVCEGACWGYLTLYRDHEHPLFDKTERAFLSSLVPSMARFMRKASLTVPDEEEKWKAAEPGILILTEQLRPISSNATAEHWLSLLRQWERIEHLTLPRPVRAVCSRALSESAAVPGRTSSLAKVCIRMPDGPFVTIRASKLQGSDASIQLAVWFEPATASDILPLIAEAYGLTVREKEIVMLVARGLSTAEIARSLHISAYTVQDHLKSIFSKTGVTSRRELIWQLHSRFSLHPDM</sequence>
<name>A0ABT4DW93_9BACL</name>
<evidence type="ECO:0000259" key="4">
    <source>
        <dbReference type="PROSITE" id="PS50043"/>
    </source>
</evidence>
<dbReference type="PROSITE" id="PS00622">
    <property type="entry name" value="HTH_LUXR_1"/>
    <property type="match status" value="1"/>
</dbReference>
<organism evidence="5 6">
    <name type="scientific">Paenibacillus apiarius</name>
    <dbReference type="NCBI Taxonomy" id="46240"/>
    <lineage>
        <taxon>Bacteria</taxon>
        <taxon>Bacillati</taxon>
        <taxon>Bacillota</taxon>
        <taxon>Bacilli</taxon>
        <taxon>Bacillales</taxon>
        <taxon>Paenibacillaceae</taxon>
        <taxon>Paenibacillus</taxon>
    </lineage>
</organism>
<dbReference type="InterPro" id="IPR000792">
    <property type="entry name" value="Tscrpt_reg_LuxR_C"/>
</dbReference>
<dbReference type="PANTHER" id="PTHR44688">
    <property type="entry name" value="DNA-BINDING TRANSCRIPTIONAL ACTIVATOR DEVR_DOSR"/>
    <property type="match status" value="1"/>
</dbReference>
<keyword evidence="1" id="KW-0805">Transcription regulation</keyword>
<keyword evidence="3" id="KW-0804">Transcription</keyword>
<dbReference type="Pfam" id="PF00196">
    <property type="entry name" value="GerE"/>
    <property type="match status" value="1"/>
</dbReference>
<feature type="domain" description="HTH luxR-type" evidence="4">
    <location>
        <begin position="297"/>
        <end position="362"/>
    </location>
</feature>
<evidence type="ECO:0000256" key="2">
    <source>
        <dbReference type="ARBA" id="ARBA00023125"/>
    </source>
</evidence>
<gene>
    <name evidence="5" type="ORF">M5X09_18495</name>
</gene>
<dbReference type="InterPro" id="IPR036388">
    <property type="entry name" value="WH-like_DNA-bd_sf"/>
</dbReference>
<dbReference type="EMBL" id="JAMDLW010000024">
    <property type="protein sequence ID" value="MCY9521631.1"/>
    <property type="molecule type" value="Genomic_DNA"/>
</dbReference>
<dbReference type="Gene3D" id="1.10.10.10">
    <property type="entry name" value="Winged helix-like DNA-binding domain superfamily/Winged helix DNA-binding domain"/>
    <property type="match status" value="1"/>
</dbReference>
<dbReference type="SUPFAM" id="SSF55781">
    <property type="entry name" value="GAF domain-like"/>
    <property type="match status" value="1"/>
</dbReference>
<dbReference type="Proteomes" id="UP001207626">
    <property type="component" value="Unassembled WGS sequence"/>
</dbReference>